<dbReference type="InterPro" id="IPR013713">
    <property type="entry name" value="XPO2_central"/>
</dbReference>
<feature type="domain" description="Importin N-terminal" evidence="9">
    <location>
        <begin position="29"/>
        <end position="102"/>
    </location>
</feature>
<evidence type="ECO:0000256" key="6">
    <source>
        <dbReference type="ARBA" id="ARBA00022927"/>
    </source>
</evidence>
<dbReference type="InterPro" id="IPR001494">
    <property type="entry name" value="Importin-beta_N"/>
</dbReference>
<evidence type="ECO:0000256" key="4">
    <source>
        <dbReference type="ARBA" id="ARBA00022448"/>
    </source>
</evidence>
<dbReference type="GO" id="GO:0005635">
    <property type="term" value="C:nuclear envelope"/>
    <property type="evidence" value="ECO:0007669"/>
    <property type="project" value="TreeGrafter"/>
</dbReference>
<dbReference type="PANTHER" id="PTHR10997">
    <property type="entry name" value="IMPORTIN-7, 8, 11"/>
    <property type="match status" value="1"/>
</dbReference>
<organism evidence="10 11">
    <name type="scientific">Escallonia rubra</name>
    <dbReference type="NCBI Taxonomy" id="112253"/>
    <lineage>
        <taxon>Eukaryota</taxon>
        <taxon>Viridiplantae</taxon>
        <taxon>Streptophyta</taxon>
        <taxon>Embryophyta</taxon>
        <taxon>Tracheophyta</taxon>
        <taxon>Spermatophyta</taxon>
        <taxon>Magnoliopsida</taxon>
        <taxon>eudicotyledons</taxon>
        <taxon>Gunneridae</taxon>
        <taxon>Pentapetalae</taxon>
        <taxon>asterids</taxon>
        <taxon>campanulids</taxon>
        <taxon>Escalloniales</taxon>
        <taxon>Escalloniaceae</taxon>
        <taxon>Escallonia</taxon>
    </lineage>
</organism>
<evidence type="ECO:0000256" key="1">
    <source>
        <dbReference type="ARBA" id="ARBA00004123"/>
    </source>
</evidence>
<sequence length="1134" mass="126910">MELNAQTLATLSQCFLHTLSPHPEPRRRAESGLAEAAERPSYGLAVLRLVSERAVDEQIRQAAAVNFKNLLKARWAPAPPAAPIADHEKDQIKALIVPLMLSSAPRIQSQLSEALSVIGKHDFPNLWPTLLPELRVSLERAIEGSDYVSVNGILATVNSLFKKFRYQYKTNELLYDLKYCLENFQQPLLDVFQRTAGFIQTVVTASGPATTLKPLIECQRLCCRIFYSLNFQDLPEFFENNIDKWMSEFRTYLTVRYPVLEDGGGDGLVVVDELRAAVCENINLYMEKEEEAFQGYLNGFVEAVWSLLVVTSANSSRERLTVTAIKFLTTVSTSVHHTLFARDDILQQICQSIVIPNVRLRDEDEELFEMNYVEFIRRDMEGSDLDTRRRIACELLKGIATNYKQKVSERVSEQIGICLGLFQENPAINWKHKDCAIYLVVSLATRNAGGGPVSTDLVDVGAFFEAVIVPELRSQDVNGFPMLKAGALKFFTTFRHHIPKHTAIALFPDVVRFLSSDSNVVHSYAASCIEKLLLVKDDKGQARYGSSDISPFLLALMTNLFSALDKPDSEENQYVMKCIMRVLGVADITVEVASPCITGLTSVLNRVCENPKNPVFNHYLFEGVAVLVRRACENDPSLVSAFETSLFPSLQAILGKEVTEFFPYAFQLLAQLVELNRPPIPHHYMQIFDILLLPDSWKKSANVPALVRLLQSFLQKAPRELYQEGRLNQVLGIFNKLILSPSTDEQGFYVLNTVIENLDYDVIKENITHIWASLFGRLQNNRTVKFIKSFLIFVSLFIVKHGSQNLVESMDALQPGILLQILDQIWVPNLKLITGSIELKLTSVASTRLICESPMLLQPAAAKLWGKMLDSIVTLLSRPEQDRVEEEPEVPDFGETVGYNATFVHLYNAGKKEEDPLKEIKDPKNFLVASLANLSAHAPGTYPKVISENLDPANQAALLQFCSYFNVSIDFLLLLDLCKADPPAPTSIKPKPYHKIALAAIQKPLEPHTEPISTINNTTISGSGIKKIPTETRKPHTMSTLKAADQQTQSPRNTDFHNSDLDSITWIVGCRSRRPGNFEGWPQSSPQLSLSDGQANNSFPCLDLGECSSKATSPVLLLLTQRLRVNCLKQNPTH</sequence>
<dbReference type="PROSITE" id="PS50166">
    <property type="entry name" value="IMPORTIN_B_NT"/>
    <property type="match status" value="1"/>
</dbReference>
<evidence type="ECO:0000313" key="10">
    <source>
        <dbReference type="EMBL" id="KAK2971713.1"/>
    </source>
</evidence>
<dbReference type="Proteomes" id="UP001187471">
    <property type="component" value="Unassembled WGS sequence"/>
</dbReference>
<dbReference type="GO" id="GO:0031267">
    <property type="term" value="F:small GTPase binding"/>
    <property type="evidence" value="ECO:0007669"/>
    <property type="project" value="InterPro"/>
</dbReference>
<reference evidence="10" key="1">
    <citation type="submission" date="2022-12" db="EMBL/GenBank/DDBJ databases">
        <title>Draft genome assemblies for two species of Escallonia (Escalloniales).</title>
        <authorList>
            <person name="Chanderbali A."/>
            <person name="Dervinis C."/>
            <person name="Anghel I."/>
            <person name="Soltis D."/>
            <person name="Soltis P."/>
            <person name="Zapata F."/>
        </authorList>
    </citation>
    <scope>NUCLEOTIDE SEQUENCE</scope>
    <source>
        <strain evidence="10">UCBG92.1500</strain>
        <tissue evidence="10">Leaf</tissue>
    </source>
</reference>
<dbReference type="AlphaFoldDB" id="A0AA88U4U2"/>
<dbReference type="FunFam" id="1.25.10.10:FF:000057">
    <property type="entry name" value="Exportin-2 isoform 1"/>
    <property type="match status" value="1"/>
</dbReference>
<gene>
    <name evidence="10" type="ORF">RJ640_004007</name>
</gene>
<evidence type="ECO:0000313" key="11">
    <source>
        <dbReference type="Proteomes" id="UP001187471"/>
    </source>
</evidence>
<keyword evidence="5" id="KW-0963">Cytoplasm</keyword>
<accession>A0AA88U4U2</accession>
<dbReference type="PANTHER" id="PTHR10997:SF8">
    <property type="entry name" value="EXPORTIN-2"/>
    <property type="match status" value="1"/>
</dbReference>
<evidence type="ECO:0000256" key="5">
    <source>
        <dbReference type="ARBA" id="ARBA00022490"/>
    </source>
</evidence>
<feature type="region of interest" description="Disordered" evidence="8">
    <location>
        <begin position="1009"/>
        <end position="1036"/>
    </location>
</feature>
<evidence type="ECO:0000256" key="8">
    <source>
        <dbReference type="SAM" id="MobiDB-lite"/>
    </source>
</evidence>
<dbReference type="GO" id="GO:0006606">
    <property type="term" value="P:protein import into nucleus"/>
    <property type="evidence" value="ECO:0007669"/>
    <property type="project" value="TreeGrafter"/>
</dbReference>
<keyword evidence="4" id="KW-0813">Transport</keyword>
<protein>
    <recommendedName>
        <fullName evidence="9">Importin N-terminal domain-containing protein</fullName>
    </recommendedName>
</protein>
<dbReference type="GO" id="GO:0006611">
    <property type="term" value="P:protein export from nucleus"/>
    <property type="evidence" value="ECO:0007669"/>
    <property type="project" value="TreeGrafter"/>
</dbReference>
<dbReference type="GO" id="GO:0005829">
    <property type="term" value="C:cytosol"/>
    <property type="evidence" value="ECO:0007669"/>
    <property type="project" value="TreeGrafter"/>
</dbReference>
<dbReference type="GO" id="GO:0005049">
    <property type="term" value="F:nuclear export signal receptor activity"/>
    <property type="evidence" value="ECO:0007669"/>
    <property type="project" value="TreeGrafter"/>
</dbReference>
<keyword evidence="7" id="KW-0539">Nucleus</keyword>
<feature type="compositionally biased region" description="Polar residues" evidence="8">
    <location>
        <begin position="1011"/>
        <end position="1022"/>
    </location>
</feature>
<dbReference type="Pfam" id="PF08506">
    <property type="entry name" value="Cse1"/>
    <property type="match status" value="1"/>
</dbReference>
<dbReference type="InterPro" id="IPR005043">
    <property type="entry name" value="XPO2_C"/>
</dbReference>
<dbReference type="Pfam" id="PF03378">
    <property type="entry name" value="CAS_CSE1"/>
    <property type="match status" value="1"/>
</dbReference>
<dbReference type="SUPFAM" id="SSF48371">
    <property type="entry name" value="ARM repeat"/>
    <property type="match status" value="1"/>
</dbReference>
<dbReference type="InterPro" id="IPR016024">
    <property type="entry name" value="ARM-type_fold"/>
</dbReference>
<comment type="similarity">
    <text evidence="3">Belongs to the XPO2/CSE1 family.</text>
</comment>
<evidence type="ECO:0000256" key="3">
    <source>
        <dbReference type="ARBA" id="ARBA00008669"/>
    </source>
</evidence>
<dbReference type="EMBL" id="JAVXUO010002566">
    <property type="protein sequence ID" value="KAK2971713.1"/>
    <property type="molecule type" value="Genomic_DNA"/>
</dbReference>
<proteinExistence type="inferred from homology"/>
<evidence type="ECO:0000259" key="9">
    <source>
        <dbReference type="PROSITE" id="PS50166"/>
    </source>
</evidence>
<dbReference type="SMART" id="SM00913">
    <property type="entry name" value="IBN_N"/>
    <property type="match status" value="1"/>
</dbReference>
<evidence type="ECO:0000256" key="7">
    <source>
        <dbReference type="ARBA" id="ARBA00023242"/>
    </source>
</evidence>
<keyword evidence="11" id="KW-1185">Reference proteome</keyword>
<evidence type="ECO:0000256" key="2">
    <source>
        <dbReference type="ARBA" id="ARBA00004496"/>
    </source>
</evidence>
<dbReference type="InterPro" id="IPR011989">
    <property type="entry name" value="ARM-like"/>
</dbReference>
<keyword evidence="6" id="KW-0653">Protein transport</keyword>
<comment type="subcellular location">
    <subcellularLocation>
        <location evidence="2">Cytoplasm</location>
    </subcellularLocation>
    <subcellularLocation>
        <location evidence="1">Nucleus</location>
    </subcellularLocation>
</comment>
<dbReference type="Gene3D" id="1.25.10.10">
    <property type="entry name" value="Leucine-rich Repeat Variant"/>
    <property type="match status" value="1"/>
</dbReference>
<dbReference type="Pfam" id="PF03810">
    <property type="entry name" value="IBN_N"/>
    <property type="match status" value="1"/>
</dbReference>
<comment type="caution">
    <text evidence="10">The sequence shown here is derived from an EMBL/GenBank/DDBJ whole genome shotgun (WGS) entry which is preliminary data.</text>
</comment>
<name>A0AA88U4U2_9ASTE</name>